<reference evidence="2" key="2">
    <citation type="submission" date="2025-08" db="UniProtKB">
        <authorList>
            <consortium name="RefSeq"/>
        </authorList>
    </citation>
    <scope>IDENTIFICATION</scope>
    <source>
        <tissue evidence="2">Leaf</tissue>
    </source>
</reference>
<keyword evidence="1" id="KW-1185">Reference proteome</keyword>
<sequence length="554" mass="61956">MAMNTLLLLIICLVSALIIVQSFIKNLKQSNKKIQHQPPSPLALPIIGHMYLLGSVLHQSFQKLALRYGPFMLIRAGASSSYIVSNGAIAKEIFKTNDVNFAARPEFGSSEYQIYKDTLFSTLDYTKYWIFMKKICMTEILSPQQITKFADVRKEEMMKLLEFFAECSEQGEACDVGNQLMAMTNNLICRLTMSTRTSTNVNESAEIREIAKGITLLSGQLSLGEVFGPLKKYDLLGAGRKVKALLLTFDKFMDGIIEKHEEERRAGSKDRKNMMDILLEIADDKSTEMKLTRNGIKGLFLDLFLGGTDTTSVALQWALAELLNHPKAIKKLQQEIDRIVGVKNRLVEDSDIQNLPYLQAVVKETLRLHPSLPLVFRKCREDCVINGYKILKDSRLVVNLYAVNRDSNAWADADEFVPERYLNLNENLAIEPDELEAIKDGQNFCYVPFGGGRRGCPGAGLAAAVLHRTLGAMIQCFDWKIKDAETLNMEQGAGFSAAMVYPLVCYPVMRVKKDSLVHKAFCVRMGSEEGLHSEECDVGSLATLIQTSVADSKT</sequence>
<dbReference type="Proteomes" id="UP000790787">
    <property type="component" value="Chromosome 2"/>
</dbReference>
<evidence type="ECO:0000313" key="2">
    <source>
        <dbReference type="RefSeq" id="XP_075094513.1"/>
    </source>
</evidence>
<gene>
    <name evidence="2" type="primary">LOC107819969</name>
</gene>
<evidence type="ECO:0000313" key="1">
    <source>
        <dbReference type="Proteomes" id="UP000790787"/>
    </source>
</evidence>
<accession>A0AC58TB92</accession>
<proteinExistence type="predicted"/>
<reference evidence="1" key="1">
    <citation type="journal article" date="2014" name="Nat. Commun.">
        <title>The tobacco genome sequence and its comparison with those of tomato and potato.</title>
        <authorList>
            <person name="Sierro N."/>
            <person name="Battey J.N."/>
            <person name="Ouadi S."/>
            <person name="Bakaher N."/>
            <person name="Bovet L."/>
            <person name="Willig A."/>
            <person name="Goepfert S."/>
            <person name="Peitsch M.C."/>
            <person name="Ivanov N.V."/>
        </authorList>
    </citation>
    <scope>NUCLEOTIDE SEQUENCE [LARGE SCALE GENOMIC DNA]</scope>
</reference>
<organism evidence="1 2">
    <name type="scientific">Nicotiana tabacum</name>
    <name type="common">Common tobacco</name>
    <dbReference type="NCBI Taxonomy" id="4097"/>
    <lineage>
        <taxon>Eukaryota</taxon>
        <taxon>Viridiplantae</taxon>
        <taxon>Streptophyta</taxon>
        <taxon>Embryophyta</taxon>
        <taxon>Tracheophyta</taxon>
        <taxon>Spermatophyta</taxon>
        <taxon>Magnoliopsida</taxon>
        <taxon>eudicotyledons</taxon>
        <taxon>Gunneridae</taxon>
        <taxon>Pentapetalae</taxon>
        <taxon>asterids</taxon>
        <taxon>lamiids</taxon>
        <taxon>Solanales</taxon>
        <taxon>Solanaceae</taxon>
        <taxon>Nicotianoideae</taxon>
        <taxon>Nicotianeae</taxon>
        <taxon>Nicotiana</taxon>
    </lineage>
</organism>
<name>A0AC58TB92_TOBAC</name>
<dbReference type="RefSeq" id="XP_075094513.1">
    <property type="nucleotide sequence ID" value="XM_075238412.1"/>
</dbReference>
<protein>
    <submittedName>
        <fullName evidence="2">3,9-dihydroxypterocarpan 6A-monooxygenase</fullName>
    </submittedName>
</protein>